<feature type="transmembrane region" description="Helical" evidence="2">
    <location>
        <begin position="139"/>
        <end position="158"/>
    </location>
</feature>
<keyword evidence="2" id="KW-0472">Membrane</keyword>
<keyword evidence="2" id="KW-0812">Transmembrane</keyword>
<dbReference type="EMBL" id="CABVGP010000001">
    <property type="protein sequence ID" value="VVJ17425.1"/>
    <property type="molecule type" value="Genomic_DNA"/>
</dbReference>
<evidence type="ECO:0000256" key="2">
    <source>
        <dbReference type="SAM" id="Phobius"/>
    </source>
</evidence>
<evidence type="ECO:0000256" key="1">
    <source>
        <dbReference type="SAM" id="MobiDB-lite"/>
    </source>
</evidence>
<protein>
    <recommendedName>
        <fullName evidence="5">DUF3592 domain-containing protein</fullName>
    </recommendedName>
</protein>
<accession>A0A6I8LP07</accession>
<keyword evidence="2" id="KW-1133">Transmembrane helix</keyword>
<evidence type="ECO:0000313" key="4">
    <source>
        <dbReference type="Proteomes" id="UP000399805"/>
    </source>
</evidence>
<feature type="region of interest" description="Disordered" evidence="1">
    <location>
        <begin position="86"/>
        <end position="127"/>
    </location>
</feature>
<dbReference type="AlphaFoldDB" id="A0A6I8LP07"/>
<evidence type="ECO:0008006" key="5">
    <source>
        <dbReference type="Google" id="ProtNLM"/>
    </source>
</evidence>
<organism evidence="3 4">
    <name type="scientific">Amycolatopsis camponoti</name>
    <dbReference type="NCBI Taxonomy" id="2606593"/>
    <lineage>
        <taxon>Bacteria</taxon>
        <taxon>Bacillati</taxon>
        <taxon>Actinomycetota</taxon>
        <taxon>Actinomycetes</taxon>
        <taxon>Pseudonocardiales</taxon>
        <taxon>Pseudonocardiaceae</taxon>
        <taxon>Amycolatopsis</taxon>
    </lineage>
</organism>
<sequence length="367" mass="39424">MRSGSSRANGASRWPRHEFPLIGMTASVDGRREGDHTGEVVAGGQGARLVRVEQLPDRWASGGATGGVLRRKPVYPGVVAKGEHAFGRPTRRRLPLSSPPSSSAGPVVVERDSGLPAGPPDPEAAAPGLRRLRAGGRRWTFALLAAATLIAGCFAVQAELDRAAELLLRTGVHSDGTVLTVRQPRNGTYLEVGYAFGGVRKRVWITRTSDRRYAAGDHVTVVTDPVRPARVRTSDEPNEDQATGSAGIWMLIAGVVLFPVAVFRRIRWARRLAAARRTGWYPAEVTIAPDRRLTAADHGPPDLRISFRGGTTINARGAYAYGVAELAERPRREVRVAGAGENLALLFPAGVKGKRPYLVPAKAVIDR</sequence>
<keyword evidence="4" id="KW-1185">Reference proteome</keyword>
<dbReference type="Proteomes" id="UP000399805">
    <property type="component" value="Unassembled WGS sequence"/>
</dbReference>
<evidence type="ECO:0000313" key="3">
    <source>
        <dbReference type="EMBL" id="VVJ17425.1"/>
    </source>
</evidence>
<gene>
    <name evidence="3" type="ORF">AA23TX_02446</name>
</gene>
<name>A0A6I8LP07_9PSEU</name>
<proteinExistence type="predicted"/>
<feature type="transmembrane region" description="Helical" evidence="2">
    <location>
        <begin position="246"/>
        <end position="263"/>
    </location>
</feature>
<reference evidence="3 4" key="1">
    <citation type="submission" date="2019-09" db="EMBL/GenBank/DDBJ databases">
        <authorList>
            <person name="Leyn A S."/>
        </authorList>
    </citation>
    <scope>NUCLEOTIDE SEQUENCE [LARGE SCALE GENOMIC DNA]</scope>
    <source>
        <strain evidence="3">AA231_1</strain>
    </source>
</reference>